<organism evidence="1 2">
    <name type="scientific">Portunus trituberculatus</name>
    <name type="common">Swimming crab</name>
    <name type="synonym">Neptunus trituberculatus</name>
    <dbReference type="NCBI Taxonomy" id="210409"/>
    <lineage>
        <taxon>Eukaryota</taxon>
        <taxon>Metazoa</taxon>
        <taxon>Ecdysozoa</taxon>
        <taxon>Arthropoda</taxon>
        <taxon>Crustacea</taxon>
        <taxon>Multicrustacea</taxon>
        <taxon>Malacostraca</taxon>
        <taxon>Eumalacostraca</taxon>
        <taxon>Eucarida</taxon>
        <taxon>Decapoda</taxon>
        <taxon>Pleocyemata</taxon>
        <taxon>Brachyura</taxon>
        <taxon>Eubrachyura</taxon>
        <taxon>Portunoidea</taxon>
        <taxon>Portunidae</taxon>
        <taxon>Portuninae</taxon>
        <taxon>Portunus</taxon>
    </lineage>
</organism>
<sequence>MEVPHICKRNTAVAAQYSGLMSESLDRYSGRKVLNVPGIQNIQITPWVQDFRASRVQGFES</sequence>
<dbReference type="AlphaFoldDB" id="A0A5B7GKI7"/>
<gene>
    <name evidence="1" type="ORF">E2C01_052048</name>
</gene>
<accession>A0A5B7GKI7</accession>
<comment type="caution">
    <text evidence="1">The sequence shown here is derived from an EMBL/GenBank/DDBJ whole genome shotgun (WGS) entry which is preliminary data.</text>
</comment>
<evidence type="ECO:0000313" key="2">
    <source>
        <dbReference type="Proteomes" id="UP000324222"/>
    </source>
</evidence>
<name>A0A5B7GKI7_PORTR</name>
<proteinExistence type="predicted"/>
<dbReference type="EMBL" id="VSRR010015332">
    <property type="protein sequence ID" value="MPC58056.1"/>
    <property type="molecule type" value="Genomic_DNA"/>
</dbReference>
<reference evidence="1 2" key="1">
    <citation type="submission" date="2019-05" db="EMBL/GenBank/DDBJ databases">
        <title>Another draft genome of Portunus trituberculatus and its Hox gene families provides insights of decapod evolution.</title>
        <authorList>
            <person name="Jeong J.-H."/>
            <person name="Song I."/>
            <person name="Kim S."/>
            <person name="Choi T."/>
            <person name="Kim D."/>
            <person name="Ryu S."/>
            <person name="Kim W."/>
        </authorList>
    </citation>
    <scope>NUCLEOTIDE SEQUENCE [LARGE SCALE GENOMIC DNA]</scope>
    <source>
        <tissue evidence="1">Muscle</tissue>
    </source>
</reference>
<evidence type="ECO:0000313" key="1">
    <source>
        <dbReference type="EMBL" id="MPC58056.1"/>
    </source>
</evidence>
<keyword evidence="2" id="KW-1185">Reference proteome</keyword>
<protein>
    <submittedName>
        <fullName evidence="1">Uncharacterized protein</fullName>
    </submittedName>
</protein>
<dbReference type="Proteomes" id="UP000324222">
    <property type="component" value="Unassembled WGS sequence"/>
</dbReference>